<organism evidence="1 2">
    <name type="scientific">Linnemannia hyalina</name>
    <dbReference type="NCBI Taxonomy" id="64524"/>
    <lineage>
        <taxon>Eukaryota</taxon>
        <taxon>Fungi</taxon>
        <taxon>Fungi incertae sedis</taxon>
        <taxon>Mucoromycota</taxon>
        <taxon>Mortierellomycotina</taxon>
        <taxon>Mortierellomycetes</taxon>
        <taxon>Mortierellales</taxon>
        <taxon>Mortierellaceae</taxon>
        <taxon>Linnemannia</taxon>
    </lineage>
</organism>
<keyword evidence="2" id="KW-1185">Reference proteome</keyword>
<dbReference type="Proteomes" id="UP000707451">
    <property type="component" value="Unassembled WGS sequence"/>
</dbReference>
<dbReference type="AlphaFoldDB" id="A0A9P8BNF2"/>
<comment type="caution">
    <text evidence="1">The sequence shown here is derived from an EMBL/GenBank/DDBJ whole genome shotgun (WGS) entry which is preliminary data.</text>
</comment>
<name>A0A9P8BNF2_9FUNG</name>
<evidence type="ECO:0000313" key="1">
    <source>
        <dbReference type="EMBL" id="KAG9062170.1"/>
    </source>
</evidence>
<reference evidence="1" key="1">
    <citation type="submission" date="2021-06" db="EMBL/GenBank/DDBJ databases">
        <title>Genome Sequence of Mortierella hyaline Strain SCG-10, a Cold-Adapted, Nitrate-Reducing Fungus Isolated from Soil in Minnesota, USA.</title>
        <authorList>
            <person name="Aldossari N."/>
        </authorList>
    </citation>
    <scope>NUCLEOTIDE SEQUENCE</scope>
    <source>
        <strain evidence="1">SCG-10</strain>
    </source>
</reference>
<accession>A0A9P8BNF2</accession>
<protein>
    <submittedName>
        <fullName evidence="1">Uncharacterized protein</fullName>
    </submittedName>
</protein>
<evidence type="ECO:0000313" key="2">
    <source>
        <dbReference type="Proteomes" id="UP000707451"/>
    </source>
</evidence>
<proteinExistence type="predicted"/>
<dbReference type="OrthoDB" id="2444398at2759"/>
<sequence length="147" mass="16602">MCFQGQWIIKNGSCGTPKILITHSCILDPDPSLNPEPYRHPWKTTTLRSKPCAPCTVYIDCHQDPTTKKPIFLWDDIRLAFVDALHVRNQTRVLPFLKGGDFVLLKLLMNAAVPDVILDAVIEDPLVRLETAMQQMSIEDAHPNLTI</sequence>
<dbReference type="EMBL" id="JAHRHY010000020">
    <property type="protein sequence ID" value="KAG9062170.1"/>
    <property type="molecule type" value="Genomic_DNA"/>
</dbReference>
<gene>
    <name evidence="1" type="ORF">KI688_006502</name>
</gene>